<dbReference type="PANTHER" id="PTHR34072:SF52">
    <property type="entry name" value="RIBONUCLEASE H"/>
    <property type="match status" value="1"/>
</dbReference>
<evidence type="ECO:0000313" key="2">
    <source>
        <dbReference type="EMBL" id="GEU48659.1"/>
    </source>
</evidence>
<comment type="caution">
    <text evidence="2">The sequence shown here is derived from an EMBL/GenBank/DDBJ whole genome shotgun (WGS) entry which is preliminary data.</text>
</comment>
<dbReference type="InterPro" id="IPR036397">
    <property type="entry name" value="RNaseH_sf"/>
</dbReference>
<organism evidence="2">
    <name type="scientific">Tanacetum cinerariifolium</name>
    <name type="common">Dalmatian daisy</name>
    <name type="synonym">Chrysanthemum cinerariifolium</name>
    <dbReference type="NCBI Taxonomy" id="118510"/>
    <lineage>
        <taxon>Eukaryota</taxon>
        <taxon>Viridiplantae</taxon>
        <taxon>Streptophyta</taxon>
        <taxon>Embryophyta</taxon>
        <taxon>Tracheophyta</taxon>
        <taxon>Spermatophyta</taxon>
        <taxon>Magnoliopsida</taxon>
        <taxon>eudicotyledons</taxon>
        <taxon>Gunneridae</taxon>
        <taxon>Pentapetalae</taxon>
        <taxon>asterids</taxon>
        <taxon>campanulids</taxon>
        <taxon>Asterales</taxon>
        <taxon>Asteraceae</taxon>
        <taxon>Asteroideae</taxon>
        <taxon>Anthemideae</taxon>
        <taxon>Anthemidinae</taxon>
        <taxon>Tanacetum</taxon>
    </lineage>
</organism>
<dbReference type="Pfam" id="PF17919">
    <property type="entry name" value="RT_RNaseH_2"/>
    <property type="match status" value="1"/>
</dbReference>
<name>A0A6L2KIB9_TANCI</name>
<feature type="domain" description="Reverse transcriptase/retrotransposon-derived protein RNase H-like" evidence="1">
    <location>
        <begin position="182"/>
        <end position="245"/>
    </location>
</feature>
<dbReference type="GO" id="GO:0003676">
    <property type="term" value="F:nucleic acid binding"/>
    <property type="evidence" value="ECO:0007669"/>
    <property type="project" value="InterPro"/>
</dbReference>
<dbReference type="SUPFAM" id="SSF56672">
    <property type="entry name" value="DNA/RNA polymerases"/>
    <property type="match status" value="1"/>
</dbReference>
<dbReference type="Gene3D" id="3.30.420.10">
    <property type="entry name" value="Ribonuclease H-like superfamily/Ribonuclease H"/>
    <property type="match status" value="1"/>
</dbReference>
<dbReference type="EMBL" id="BKCJ010002451">
    <property type="protein sequence ID" value="GEU48659.1"/>
    <property type="molecule type" value="Genomic_DNA"/>
</dbReference>
<dbReference type="AlphaFoldDB" id="A0A6L2KIB9"/>
<evidence type="ECO:0000259" key="1">
    <source>
        <dbReference type="Pfam" id="PF17919"/>
    </source>
</evidence>
<protein>
    <recommendedName>
        <fullName evidence="1">Reverse transcriptase/retrotransposon-derived protein RNase H-like domain-containing protein</fullName>
    </recommendedName>
</protein>
<reference evidence="2" key="1">
    <citation type="journal article" date="2019" name="Sci. Rep.">
        <title>Draft genome of Tanacetum cinerariifolium, the natural source of mosquito coil.</title>
        <authorList>
            <person name="Yamashiro T."/>
            <person name="Shiraishi A."/>
            <person name="Satake H."/>
            <person name="Nakayama K."/>
        </authorList>
    </citation>
    <scope>NUCLEOTIDE SEQUENCE</scope>
</reference>
<gene>
    <name evidence="2" type="ORF">Tci_020637</name>
</gene>
<accession>A0A6L2KIB9</accession>
<dbReference type="PANTHER" id="PTHR34072">
    <property type="entry name" value="ENZYMATIC POLYPROTEIN-RELATED"/>
    <property type="match status" value="1"/>
</dbReference>
<sequence>MRCAKVYGALDPIASTRWLAVVEGALRINKANFALNFLHDSAKMWWEGKVYKKGKEWIGACTWKENKELFNAEFTPIEEIDKNQEELSNECPNPKAIEAKPLKSKARMYMMTTEEDKVVHDIVTGIPPERQVEFRIDLIPGLKVDPAKTEAVMNWQAPKNSSPRKILLLCGVKRRKKLLKPSKKLCKALILVLSEGTEDMVVYSDTSYFGLECVLMRGKVIAYASRQLKKHEENYLTYDLEFTAANVVADALSQKEREKIRRILLLRMIVTSDLFDRIKAAQVEALKEENWKNRDGRFTSIFWREFQEELGMKLHMSTAFHPQMDGQSERTIQTLEDMLRAYLIDFRGSRELANKDVVLETTEKIETIHERLKEAQDRFRLGKVHFGSRIKENLARGKCLADESSVMTLDDVEINPEITNREETIVILGRKTRQLRNKEILLVKVQWKHHKGTSIRWEPEEKMRIRYPHLFQE</sequence>
<proteinExistence type="predicted"/>
<dbReference type="InterPro" id="IPR012337">
    <property type="entry name" value="RNaseH-like_sf"/>
</dbReference>
<dbReference type="InterPro" id="IPR043502">
    <property type="entry name" value="DNA/RNA_pol_sf"/>
</dbReference>
<dbReference type="InterPro" id="IPR041577">
    <property type="entry name" value="RT_RNaseH_2"/>
</dbReference>
<dbReference type="SUPFAM" id="SSF53098">
    <property type="entry name" value="Ribonuclease H-like"/>
    <property type="match status" value="1"/>
</dbReference>